<keyword evidence="10" id="KW-1185">Reference proteome</keyword>
<keyword evidence="6" id="KW-0325">Glycoprotein</keyword>
<evidence type="ECO:0000259" key="8">
    <source>
        <dbReference type="PROSITE" id="PS51212"/>
    </source>
</evidence>
<keyword evidence="2" id="KW-0812">Transmembrane</keyword>
<evidence type="ECO:0000313" key="9">
    <source>
        <dbReference type="EMBL" id="KAF2227885.1"/>
    </source>
</evidence>
<keyword evidence="4" id="KW-1133">Transmembrane helix</keyword>
<name>A0A6A6GQ74_9PEZI</name>
<protein>
    <submittedName>
        <fullName evidence="9">WSC domain-containing protein</fullName>
    </submittedName>
</protein>
<sequence>MRFSLSTLAISLLSLTPLVTADITSALATTTAEIADPTPAPSGAAPGEGALGYSYVGCYNETTGFSNAGGVRALNSGSMISNNSQTTLSCLTFCKGNSYQYCGLEYGRECWGGKYLSSLTTKLDESNCSIGCGGNNSQVCGGRLTLSLYNVTGEGSASGGGSGGSGGQSGAGVKEVAGAVGAIVLAGLMGGMFVAF</sequence>
<evidence type="ECO:0000256" key="3">
    <source>
        <dbReference type="ARBA" id="ARBA00022729"/>
    </source>
</evidence>
<dbReference type="GO" id="GO:0005886">
    <property type="term" value="C:plasma membrane"/>
    <property type="evidence" value="ECO:0007669"/>
    <property type="project" value="TreeGrafter"/>
</dbReference>
<dbReference type="InterPro" id="IPR051836">
    <property type="entry name" value="Kremen_rcpt"/>
</dbReference>
<dbReference type="PROSITE" id="PS51212">
    <property type="entry name" value="WSC"/>
    <property type="match status" value="1"/>
</dbReference>
<feature type="domain" description="WSC" evidence="8">
    <location>
        <begin position="52"/>
        <end position="152"/>
    </location>
</feature>
<dbReference type="Proteomes" id="UP000799538">
    <property type="component" value="Unassembled WGS sequence"/>
</dbReference>
<dbReference type="PANTHER" id="PTHR24269:SF16">
    <property type="entry name" value="PROTEIN SLG1"/>
    <property type="match status" value="1"/>
</dbReference>
<dbReference type="Pfam" id="PF01822">
    <property type="entry name" value="WSC"/>
    <property type="match status" value="1"/>
</dbReference>
<comment type="subcellular location">
    <subcellularLocation>
        <location evidence="1">Membrane</location>
        <topology evidence="1">Single-pass membrane protein</topology>
    </subcellularLocation>
</comment>
<organism evidence="9 10">
    <name type="scientific">Elsinoe ampelina</name>
    <dbReference type="NCBI Taxonomy" id="302913"/>
    <lineage>
        <taxon>Eukaryota</taxon>
        <taxon>Fungi</taxon>
        <taxon>Dikarya</taxon>
        <taxon>Ascomycota</taxon>
        <taxon>Pezizomycotina</taxon>
        <taxon>Dothideomycetes</taxon>
        <taxon>Dothideomycetidae</taxon>
        <taxon>Myriangiales</taxon>
        <taxon>Elsinoaceae</taxon>
        <taxon>Elsinoe</taxon>
    </lineage>
</organism>
<dbReference type="EMBL" id="ML992501">
    <property type="protein sequence ID" value="KAF2227885.1"/>
    <property type="molecule type" value="Genomic_DNA"/>
</dbReference>
<proteinExistence type="predicted"/>
<dbReference type="AlphaFoldDB" id="A0A6A6GQ74"/>
<reference evidence="10" key="1">
    <citation type="journal article" date="2020" name="Stud. Mycol.">
        <title>101 Dothideomycetes genomes: A test case for predicting lifestyles and emergence of pathogens.</title>
        <authorList>
            <person name="Haridas S."/>
            <person name="Albert R."/>
            <person name="Binder M."/>
            <person name="Bloem J."/>
            <person name="LaButti K."/>
            <person name="Salamov A."/>
            <person name="Andreopoulos B."/>
            <person name="Baker S."/>
            <person name="Barry K."/>
            <person name="Bills G."/>
            <person name="Bluhm B."/>
            <person name="Cannon C."/>
            <person name="Castanera R."/>
            <person name="Culley D."/>
            <person name="Daum C."/>
            <person name="Ezra D."/>
            <person name="Gonzalez J."/>
            <person name="Henrissat B."/>
            <person name="Kuo A."/>
            <person name="Liang C."/>
            <person name="Lipzen A."/>
            <person name="Lutzoni F."/>
            <person name="Magnuson J."/>
            <person name="Mondo S."/>
            <person name="Nolan M."/>
            <person name="Ohm R."/>
            <person name="Pangilinan J."/>
            <person name="Park H.-J."/>
            <person name="Ramirez L."/>
            <person name="Alfaro M."/>
            <person name="Sun H."/>
            <person name="Tritt A."/>
            <person name="Yoshinaga Y."/>
            <person name="Zwiers L.-H."/>
            <person name="Turgeon B."/>
            <person name="Goodwin S."/>
            <person name="Spatafora J."/>
            <person name="Crous P."/>
            <person name="Grigoriev I."/>
        </authorList>
    </citation>
    <scope>NUCLEOTIDE SEQUENCE [LARGE SCALE GENOMIC DNA]</scope>
    <source>
        <strain evidence="10">CECT 20119</strain>
    </source>
</reference>
<keyword evidence="5" id="KW-0472">Membrane</keyword>
<evidence type="ECO:0000256" key="4">
    <source>
        <dbReference type="ARBA" id="ARBA00022989"/>
    </source>
</evidence>
<evidence type="ECO:0000256" key="1">
    <source>
        <dbReference type="ARBA" id="ARBA00004167"/>
    </source>
</evidence>
<evidence type="ECO:0000256" key="6">
    <source>
        <dbReference type="ARBA" id="ARBA00023180"/>
    </source>
</evidence>
<gene>
    <name evidence="9" type="ORF">BDZ85DRAFT_292907</name>
</gene>
<keyword evidence="3 7" id="KW-0732">Signal</keyword>
<feature type="chain" id="PRO_5025591571" evidence="7">
    <location>
        <begin position="22"/>
        <end position="196"/>
    </location>
</feature>
<dbReference type="PANTHER" id="PTHR24269">
    <property type="entry name" value="KREMEN PROTEIN"/>
    <property type="match status" value="1"/>
</dbReference>
<evidence type="ECO:0000256" key="7">
    <source>
        <dbReference type="SAM" id="SignalP"/>
    </source>
</evidence>
<dbReference type="SMART" id="SM00321">
    <property type="entry name" value="WSC"/>
    <property type="match status" value="1"/>
</dbReference>
<evidence type="ECO:0000256" key="5">
    <source>
        <dbReference type="ARBA" id="ARBA00023136"/>
    </source>
</evidence>
<evidence type="ECO:0000256" key="2">
    <source>
        <dbReference type="ARBA" id="ARBA00022692"/>
    </source>
</evidence>
<accession>A0A6A6GQ74</accession>
<dbReference type="InterPro" id="IPR002889">
    <property type="entry name" value="WSC_carb-bd"/>
</dbReference>
<evidence type="ECO:0000313" key="10">
    <source>
        <dbReference type="Proteomes" id="UP000799538"/>
    </source>
</evidence>
<dbReference type="OrthoDB" id="5985073at2759"/>
<feature type="signal peptide" evidence="7">
    <location>
        <begin position="1"/>
        <end position="21"/>
    </location>
</feature>